<proteinExistence type="evidence at transcript level"/>
<evidence type="ECO:0000256" key="3">
    <source>
        <dbReference type="RuleBase" id="RU363034"/>
    </source>
</evidence>
<dbReference type="GO" id="GO:0006508">
    <property type="term" value="P:proteolysis"/>
    <property type="evidence" value="ECO:0007669"/>
    <property type="project" value="UniProtKB-KW"/>
</dbReference>
<organism evidence="6">
    <name type="scientific">Tetranychus evansi</name>
    <name type="common">red spider mite</name>
    <dbReference type="NCBI Taxonomy" id="178897"/>
    <lineage>
        <taxon>Eukaryota</taxon>
        <taxon>Metazoa</taxon>
        <taxon>Ecdysozoa</taxon>
        <taxon>Arthropoda</taxon>
        <taxon>Chelicerata</taxon>
        <taxon>Arachnida</taxon>
        <taxon>Acari</taxon>
        <taxon>Acariformes</taxon>
        <taxon>Trombidiformes</taxon>
        <taxon>Prostigmata</taxon>
        <taxon>Eleutherengona</taxon>
        <taxon>Raphignathae</taxon>
        <taxon>Tetranychoidea</taxon>
        <taxon>Tetranychidae</taxon>
        <taxon>Tetranychus</taxon>
    </lineage>
</organism>
<name>A0A3G5APA3_9ACAR</name>
<reference evidence="6" key="1">
    <citation type="submission" date="2018-09" db="EMBL/GenBank/DDBJ databases">
        <title>Identification of saliva proteins of spider mite Tetranychus evansi by transcriptome and LC-MS/MS approach.</title>
        <authorList>
            <person name="Huang H.-J."/>
            <person name="Cui J.-R."/>
            <person name="Hong X.-Y."/>
        </authorList>
    </citation>
    <scope>NUCLEOTIDE SEQUENCE</scope>
</reference>
<accession>A0A3G5APA3</accession>
<dbReference type="FunFam" id="2.40.10.10:FF:000068">
    <property type="entry name" value="transmembrane protease serine 2"/>
    <property type="match status" value="1"/>
</dbReference>
<dbReference type="InterPro" id="IPR043504">
    <property type="entry name" value="Peptidase_S1_PA_chymotrypsin"/>
</dbReference>
<comment type="similarity">
    <text evidence="2">Belongs to the peptidase S1 family. CLIP subfamily.</text>
</comment>
<keyword evidence="1" id="KW-1015">Disulfide bond</keyword>
<dbReference type="Gene3D" id="2.40.10.10">
    <property type="entry name" value="Trypsin-like serine proteases"/>
    <property type="match status" value="1"/>
</dbReference>
<dbReference type="InterPro" id="IPR033116">
    <property type="entry name" value="TRYPSIN_SER"/>
</dbReference>
<feature type="chain" id="PRO_5018211616" evidence="4">
    <location>
        <begin position="22"/>
        <end position="299"/>
    </location>
</feature>
<dbReference type="PROSITE" id="PS00135">
    <property type="entry name" value="TRYPSIN_SER"/>
    <property type="match status" value="1"/>
</dbReference>
<protein>
    <submittedName>
        <fullName evidence="6">Serine protease 48-like isoform X3</fullName>
    </submittedName>
</protein>
<dbReference type="CDD" id="cd00190">
    <property type="entry name" value="Tryp_SPc"/>
    <property type="match status" value="1"/>
</dbReference>
<dbReference type="PROSITE" id="PS00134">
    <property type="entry name" value="TRYPSIN_HIS"/>
    <property type="match status" value="1"/>
</dbReference>
<evidence type="ECO:0000256" key="4">
    <source>
        <dbReference type="SAM" id="SignalP"/>
    </source>
</evidence>
<dbReference type="PROSITE" id="PS51257">
    <property type="entry name" value="PROKAR_LIPOPROTEIN"/>
    <property type="match status" value="1"/>
</dbReference>
<keyword evidence="3 6" id="KW-0645">Protease</keyword>
<dbReference type="PANTHER" id="PTHR24256">
    <property type="entry name" value="TRYPTASE-RELATED"/>
    <property type="match status" value="1"/>
</dbReference>
<keyword evidence="4" id="KW-0732">Signal</keyword>
<feature type="domain" description="Peptidase S1" evidence="5">
    <location>
        <begin position="33"/>
        <end position="291"/>
    </location>
</feature>
<keyword evidence="3" id="KW-0378">Hydrolase</keyword>
<feature type="signal peptide" evidence="4">
    <location>
        <begin position="1"/>
        <end position="21"/>
    </location>
</feature>
<dbReference type="PRINTS" id="PR00722">
    <property type="entry name" value="CHYMOTRYPSIN"/>
</dbReference>
<dbReference type="InterPro" id="IPR018114">
    <property type="entry name" value="TRYPSIN_HIS"/>
</dbReference>
<dbReference type="PROSITE" id="PS50240">
    <property type="entry name" value="TRYPSIN_DOM"/>
    <property type="match status" value="1"/>
</dbReference>
<dbReference type="InterPro" id="IPR001314">
    <property type="entry name" value="Peptidase_S1A"/>
</dbReference>
<evidence type="ECO:0000313" key="6">
    <source>
        <dbReference type="EMBL" id="AYV89184.1"/>
    </source>
</evidence>
<dbReference type="AlphaFoldDB" id="A0A3G5APA3"/>
<dbReference type="InterPro" id="IPR009003">
    <property type="entry name" value="Peptidase_S1_PA"/>
</dbReference>
<dbReference type="SUPFAM" id="SSF50494">
    <property type="entry name" value="Trypsin-like serine proteases"/>
    <property type="match status" value="1"/>
</dbReference>
<evidence type="ECO:0000259" key="5">
    <source>
        <dbReference type="PROSITE" id="PS50240"/>
    </source>
</evidence>
<dbReference type="GO" id="GO:0004252">
    <property type="term" value="F:serine-type endopeptidase activity"/>
    <property type="evidence" value="ECO:0007669"/>
    <property type="project" value="InterPro"/>
</dbReference>
<sequence length="299" mass="33073">MRFIVLLLCLFSVSTVNFTFACECGREGSAGRIFRGKKVDAHKYPWLAHIRSFKNRLFGSFAQCGGSLIDEYHVVTAAHCVTDETGSPTPAANIDVYLGRDKAYSDKTKNNRVSQVIIDSYYKRNNLANDFAILRLSAPVKFTQTVAPICLPNSENGLSKLKVAGWGVVGPSAQSSDDLLEVEVDYYTRSECNDVKANYYLKMNGIPKIMKMYYRIPEVASTHLCAINKKTKGDACSGDSGGPLMHQGSDGRYYLMGVVSGSWAECGQDEDTVGLYTRTLVYKDSIEKIAPNSCWQNLN</sequence>
<evidence type="ECO:0000256" key="2">
    <source>
        <dbReference type="ARBA" id="ARBA00024195"/>
    </source>
</evidence>
<keyword evidence="3" id="KW-0720">Serine protease</keyword>
<dbReference type="InterPro" id="IPR001254">
    <property type="entry name" value="Trypsin_dom"/>
</dbReference>
<dbReference type="EMBL" id="MH979729">
    <property type="protein sequence ID" value="AYV89184.1"/>
    <property type="molecule type" value="mRNA"/>
</dbReference>
<dbReference type="InterPro" id="IPR051487">
    <property type="entry name" value="Ser/Thr_Proteases_Immune/Dev"/>
</dbReference>
<dbReference type="SMART" id="SM00020">
    <property type="entry name" value="Tryp_SPc"/>
    <property type="match status" value="1"/>
</dbReference>
<evidence type="ECO:0000256" key="1">
    <source>
        <dbReference type="ARBA" id="ARBA00023157"/>
    </source>
</evidence>
<dbReference type="Pfam" id="PF00089">
    <property type="entry name" value="Trypsin"/>
    <property type="match status" value="1"/>
</dbReference>